<protein>
    <recommendedName>
        <fullName evidence="7">Core-binding (CB) domain-containing protein</fullName>
    </recommendedName>
</protein>
<dbReference type="InterPro" id="IPR013324">
    <property type="entry name" value="RNA_pol_sigma_r3/r4-like"/>
</dbReference>
<dbReference type="InterPro" id="IPR013325">
    <property type="entry name" value="RNA_pol_sigma_r2"/>
</dbReference>
<sequence>MVDAVWKLESARIIAGLARMAGDVGLAEEFAQDALLAALEQWPGSGVPDNPGAWLMAIAKRRAIDHLRRDVRLDRRHEQLAHELTNREDPGDREIDTALDALDGEVGDDVLRLMFVSCHPVLATESRVAMTLRLVGGLRTDEIARAFLVPEATLAQRIVRAKRTLATRRIPFEVPDGPERAARLASVLEVVYLVFNEGYAATSGDDWTRPALCVEALRLGRSLAELMPDETEVHGLVALMELQQSRAAARTGPAGEPVPIQEQNRGRWDRLLIQRGFAALLRARAAGGPPGPYMLQAAIAACHAQARAAEQTDWSKIVALYEVLVRSLPTPVVRLNRAVAIAMAHGPPAGLVLVDELVAEPAMRRYHLTAAVRGDLLARLGRYGEARAEFERAASLTRNGPEHAILLRRAAECEETALPPSGAPAVTFAEVVAAFLAGPGLTAETVRSYGQTLTRLLRYVGGDAPLPAVTPARVAEAFADAWGTAAAATWNRHRAAVRSFTAWAGRPDRGLLTSDLAAGLRRRPEPRGRTRPVDPRRLAALLERGDLALRERVLWTVLHESAAPARWVLALDVENLDLDAMRGRVTTPRAGDGAAAGGVRWVTWRSGAARLLPGLIAGRRRGPLFLTDRRPGPARAAGRDLCPHTGRGRLSYERAEYLFKRATRELDPEGEGLTLRRLRGPGRADEPG</sequence>
<dbReference type="GO" id="GO:0015074">
    <property type="term" value="P:DNA integration"/>
    <property type="evidence" value="ECO:0007669"/>
    <property type="project" value="InterPro"/>
</dbReference>
<dbReference type="SUPFAM" id="SSF56349">
    <property type="entry name" value="DNA breaking-rejoining enzymes"/>
    <property type="match status" value="1"/>
</dbReference>
<feature type="region of interest" description="Disordered" evidence="6">
    <location>
        <begin position="669"/>
        <end position="688"/>
    </location>
</feature>
<dbReference type="GO" id="GO:0016987">
    <property type="term" value="F:sigma factor activity"/>
    <property type="evidence" value="ECO:0007669"/>
    <property type="project" value="UniProtKB-KW"/>
</dbReference>
<reference evidence="8" key="1">
    <citation type="submission" date="2021-01" db="EMBL/GenBank/DDBJ databases">
        <title>Whole genome shotgun sequence of Sphaerisporangium rufum NBRC 109079.</title>
        <authorList>
            <person name="Komaki H."/>
            <person name="Tamura T."/>
        </authorList>
    </citation>
    <scope>NUCLEOTIDE SEQUENCE</scope>
    <source>
        <strain evidence="8">NBRC 109079</strain>
    </source>
</reference>
<dbReference type="InterPro" id="IPR044068">
    <property type="entry name" value="CB"/>
</dbReference>
<evidence type="ECO:0000256" key="3">
    <source>
        <dbReference type="ARBA" id="ARBA00023082"/>
    </source>
</evidence>
<dbReference type="PANTHER" id="PTHR47756:SF1">
    <property type="entry name" value="BLL0085 PROTEIN"/>
    <property type="match status" value="1"/>
</dbReference>
<evidence type="ECO:0000256" key="1">
    <source>
        <dbReference type="ARBA" id="ARBA00010641"/>
    </source>
</evidence>
<evidence type="ECO:0000256" key="6">
    <source>
        <dbReference type="SAM" id="MobiDB-lite"/>
    </source>
</evidence>
<dbReference type="InterPro" id="IPR036388">
    <property type="entry name" value="WH-like_DNA-bd_sf"/>
</dbReference>
<evidence type="ECO:0000256" key="4">
    <source>
        <dbReference type="ARBA" id="ARBA00023163"/>
    </source>
</evidence>
<dbReference type="SUPFAM" id="SSF88659">
    <property type="entry name" value="Sigma3 and sigma4 domains of RNA polymerase sigma factors"/>
    <property type="match status" value="1"/>
</dbReference>
<dbReference type="Pfam" id="PF04542">
    <property type="entry name" value="Sigma70_r2"/>
    <property type="match status" value="1"/>
</dbReference>
<feature type="domain" description="Core-binding (CB)" evidence="7">
    <location>
        <begin position="426"/>
        <end position="505"/>
    </location>
</feature>
<organism evidence="8 9">
    <name type="scientific">Sphaerisporangium rufum</name>
    <dbReference type="NCBI Taxonomy" id="1381558"/>
    <lineage>
        <taxon>Bacteria</taxon>
        <taxon>Bacillati</taxon>
        <taxon>Actinomycetota</taxon>
        <taxon>Actinomycetes</taxon>
        <taxon>Streptosporangiales</taxon>
        <taxon>Streptosporangiaceae</taxon>
        <taxon>Sphaerisporangium</taxon>
    </lineage>
</organism>
<dbReference type="Proteomes" id="UP000655287">
    <property type="component" value="Unassembled WGS sequence"/>
</dbReference>
<evidence type="ECO:0000313" key="9">
    <source>
        <dbReference type="Proteomes" id="UP000655287"/>
    </source>
</evidence>
<keyword evidence="3" id="KW-0731">Sigma factor</keyword>
<dbReference type="Pfam" id="PF02899">
    <property type="entry name" value="Phage_int_SAM_1"/>
    <property type="match status" value="1"/>
</dbReference>
<keyword evidence="4" id="KW-0804">Transcription</keyword>
<dbReference type="SUPFAM" id="SSF88946">
    <property type="entry name" value="Sigma2 domain of RNA polymerase sigma factors"/>
    <property type="match status" value="1"/>
</dbReference>
<dbReference type="InterPro" id="IPR011010">
    <property type="entry name" value="DNA_brk_join_enz"/>
</dbReference>
<evidence type="ECO:0000259" key="7">
    <source>
        <dbReference type="PROSITE" id="PS51900"/>
    </source>
</evidence>
<dbReference type="InterPro" id="IPR046531">
    <property type="entry name" value="DUF6596"/>
</dbReference>
<dbReference type="InterPro" id="IPR004107">
    <property type="entry name" value="Integrase_SAM-like_N"/>
</dbReference>
<evidence type="ECO:0000313" key="8">
    <source>
        <dbReference type="EMBL" id="GII81913.1"/>
    </source>
</evidence>
<dbReference type="GO" id="GO:0003677">
    <property type="term" value="F:DNA binding"/>
    <property type="evidence" value="ECO:0007669"/>
    <property type="project" value="UniProtKB-UniRule"/>
</dbReference>
<comment type="similarity">
    <text evidence="1">Belongs to the sigma-70 factor family. ECF subfamily.</text>
</comment>
<dbReference type="PANTHER" id="PTHR47756">
    <property type="entry name" value="BLL6612 PROTEIN-RELATED"/>
    <property type="match status" value="1"/>
</dbReference>
<proteinExistence type="inferred from homology"/>
<dbReference type="Pfam" id="PF08281">
    <property type="entry name" value="Sigma70_r4_2"/>
    <property type="match status" value="1"/>
</dbReference>
<dbReference type="EMBL" id="BOOU01000118">
    <property type="protein sequence ID" value="GII81913.1"/>
    <property type="molecule type" value="Genomic_DNA"/>
</dbReference>
<keyword evidence="9" id="KW-1185">Reference proteome</keyword>
<gene>
    <name evidence="8" type="ORF">Sru01_68950</name>
</gene>
<dbReference type="Gene3D" id="1.10.10.10">
    <property type="entry name" value="Winged helix-like DNA-binding domain superfamily/Winged helix DNA-binding domain"/>
    <property type="match status" value="1"/>
</dbReference>
<dbReference type="InterPro" id="IPR007627">
    <property type="entry name" value="RNA_pol_sigma70_r2"/>
</dbReference>
<evidence type="ECO:0000256" key="5">
    <source>
        <dbReference type="PROSITE-ProRule" id="PRU01248"/>
    </source>
</evidence>
<dbReference type="PROSITE" id="PS51900">
    <property type="entry name" value="CB"/>
    <property type="match status" value="1"/>
</dbReference>
<evidence type="ECO:0000256" key="2">
    <source>
        <dbReference type="ARBA" id="ARBA00023015"/>
    </source>
</evidence>
<name>A0A919V582_9ACTN</name>
<dbReference type="GO" id="GO:0006352">
    <property type="term" value="P:DNA-templated transcription initiation"/>
    <property type="evidence" value="ECO:0007669"/>
    <property type="project" value="InterPro"/>
</dbReference>
<dbReference type="Gene3D" id="1.10.1740.10">
    <property type="match status" value="1"/>
</dbReference>
<accession>A0A919V582</accession>
<dbReference type="InterPro" id="IPR013249">
    <property type="entry name" value="RNA_pol_sigma70_r4_t2"/>
</dbReference>
<keyword evidence="5" id="KW-0238">DNA-binding</keyword>
<comment type="caution">
    <text evidence="8">The sequence shown here is derived from an EMBL/GenBank/DDBJ whole genome shotgun (WGS) entry which is preliminary data.</text>
</comment>
<dbReference type="Pfam" id="PF20239">
    <property type="entry name" value="DUF6596"/>
    <property type="match status" value="1"/>
</dbReference>
<keyword evidence="2" id="KW-0805">Transcription regulation</keyword>
<dbReference type="AlphaFoldDB" id="A0A919V582"/>